<feature type="signal peptide" evidence="1">
    <location>
        <begin position="1"/>
        <end position="20"/>
    </location>
</feature>
<accession>A0AAD8JFC0</accession>
<gene>
    <name evidence="2" type="ORF">POM88_002917</name>
</gene>
<evidence type="ECO:0000313" key="2">
    <source>
        <dbReference type="EMBL" id="KAK1403312.1"/>
    </source>
</evidence>
<dbReference type="EMBL" id="JAUIZM010000001">
    <property type="protein sequence ID" value="KAK1403312.1"/>
    <property type="molecule type" value="Genomic_DNA"/>
</dbReference>
<keyword evidence="1" id="KW-0732">Signal</keyword>
<evidence type="ECO:0000313" key="3">
    <source>
        <dbReference type="Proteomes" id="UP001237642"/>
    </source>
</evidence>
<name>A0AAD8JFC0_9APIA</name>
<feature type="chain" id="PRO_5041980831" evidence="1">
    <location>
        <begin position="21"/>
        <end position="116"/>
    </location>
</feature>
<dbReference type="AlphaFoldDB" id="A0AAD8JFC0"/>
<sequence length="116" mass="13040">MLMVQLLWVIEFLMILSNNSLEVAHYDEVTLLVLVSLFLVYQHWKPWKGGDSIGIVTTYKSGCRHNILAGLLTVSDVSNKTWKGASGLCPRVSYQRPCNLHAVRKFLAPTYSQAST</sequence>
<reference evidence="2" key="1">
    <citation type="submission" date="2023-02" db="EMBL/GenBank/DDBJ databases">
        <title>Genome of toxic invasive species Heracleum sosnowskyi carries increased number of genes despite the absence of recent whole-genome duplications.</title>
        <authorList>
            <person name="Schelkunov M."/>
            <person name="Shtratnikova V."/>
            <person name="Makarenko M."/>
            <person name="Klepikova A."/>
            <person name="Omelchenko D."/>
            <person name="Novikova G."/>
            <person name="Obukhova E."/>
            <person name="Bogdanov V."/>
            <person name="Penin A."/>
            <person name="Logacheva M."/>
        </authorList>
    </citation>
    <scope>NUCLEOTIDE SEQUENCE</scope>
    <source>
        <strain evidence="2">Hsosn_3</strain>
        <tissue evidence="2">Leaf</tissue>
    </source>
</reference>
<proteinExistence type="predicted"/>
<keyword evidence="3" id="KW-1185">Reference proteome</keyword>
<evidence type="ECO:0000256" key="1">
    <source>
        <dbReference type="SAM" id="SignalP"/>
    </source>
</evidence>
<dbReference type="Proteomes" id="UP001237642">
    <property type="component" value="Unassembled WGS sequence"/>
</dbReference>
<protein>
    <submittedName>
        <fullName evidence="2">Uncharacterized protein</fullName>
    </submittedName>
</protein>
<comment type="caution">
    <text evidence="2">The sequence shown here is derived from an EMBL/GenBank/DDBJ whole genome shotgun (WGS) entry which is preliminary data.</text>
</comment>
<organism evidence="2 3">
    <name type="scientific">Heracleum sosnowskyi</name>
    <dbReference type="NCBI Taxonomy" id="360622"/>
    <lineage>
        <taxon>Eukaryota</taxon>
        <taxon>Viridiplantae</taxon>
        <taxon>Streptophyta</taxon>
        <taxon>Embryophyta</taxon>
        <taxon>Tracheophyta</taxon>
        <taxon>Spermatophyta</taxon>
        <taxon>Magnoliopsida</taxon>
        <taxon>eudicotyledons</taxon>
        <taxon>Gunneridae</taxon>
        <taxon>Pentapetalae</taxon>
        <taxon>asterids</taxon>
        <taxon>campanulids</taxon>
        <taxon>Apiales</taxon>
        <taxon>Apiaceae</taxon>
        <taxon>Apioideae</taxon>
        <taxon>apioid superclade</taxon>
        <taxon>Tordylieae</taxon>
        <taxon>Tordyliinae</taxon>
        <taxon>Heracleum</taxon>
    </lineage>
</organism>
<reference evidence="2" key="2">
    <citation type="submission" date="2023-05" db="EMBL/GenBank/DDBJ databases">
        <authorList>
            <person name="Schelkunov M.I."/>
        </authorList>
    </citation>
    <scope>NUCLEOTIDE SEQUENCE</scope>
    <source>
        <strain evidence="2">Hsosn_3</strain>
        <tissue evidence="2">Leaf</tissue>
    </source>
</reference>